<comment type="caution">
    <text evidence="9">The sequence shown here is derived from an EMBL/GenBank/DDBJ whole genome shotgun (WGS) entry which is preliminary data.</text>
</comment>
<keyword evidence="10" id="KW-1185">Reference proteome</keyword>
<dbReference type="Gene3D" id="3.10.410.10">
    <property type="entry name" value="Formyltetrahydrofolate synthetase, domain 3"/>
    <property type="match status" value="1"/>
</dbReference>
<evidence type="ECO:0000256" key="6">
    <source>
        <dbReference type="ARBA" id="ARBA00049033"/>
    </source>
</evidence>
<keyword evidence="4 8" id="KW-0547">Nucleotide-binding</keyword>
<comment type="catalytic activity">
    <reaction evidence="6 8">
        <text>(6S)-5,6,7,8-tetrahydrofolate + formate + ATP = (6R)-10-formyltetrahydrofolate + ADP + phosphate</text>
        <dbReference type="Rhea" id="RHEA:20221"/>
        <dbReference type="ChEBI" id="CHEBI:15740"/>
        <dbReference type="ChEBI" id="CHEBI:30616"/>
        <dbReference type="ChEBI" id="CHEBI:43474"/>
        <dbReference type="ChEBI" id="CHEBI:57453"/>
        <dbReference type="ChEBI" id="CHEBI:195366"/>
        <dbReference type="ChEBI" id="CHEBI:456216"/>
        <dbReference type="EC" id="6.3.4.3"/>
    </reaction>
</comment>
<evidence type="ECO:0000256" key="1">
    <source>
        <dbReference type="ARBA" id="ARBA00004777"/>
    </source>
</evidence>
<dbReference type="AlphaFoldDB" id="A0A2A2GCG0"/>
<dbReference type="UniPathway" id="UPA00193"/>
<sequence>MEESIKIAQDAPLNHMRQFMADLELDEENFEFYGKYTGKIRLNVLEKFKDRPDGKLILVTAMTPTPAGEGKTLTSIGLSQGLQKIGKKPLVALREPSLGPVFGIKGGAAGGGYSQVIPMERINLHFNGDIHALSTAHNLLAAMLDNHIYKGNELDIDVTNTLWNRAMDMNDRALRNTVVGLGGKVNGVPRESSFLITAASEIMAILALATSREDLKERLGKIVVGYNRSGEAVRARDLEAHKAMAVVLNEAIMPNLVQTLEHVPALIHAGPFANIAHGTSSILGNKIGLKLADYVVTEAGFGADLGAEKFFDIVCRTSDIWPSAVVLVATCRAIKFHGGLSVEQAQNGYNDPEVFEKGLENLRAHIENMKKFKTPIVVAVNKFEGDREDEIDRIYEFCKEMGVECAAHEGFAKGGEGVTELAKKTVDLTESNLNPKKITLYDLDEPVEEKIYTIATEIYGADNIYLEKKALKNLAKYKRLGYGDLPICIAKTQSSLSDDSSLKGAPKDFTLTVTDVQLSAGAGFLVIICGNMMLMPGLPKRPAAEDMDVNDDGVITGLF</sequence>
<evidence type="ECO:0000256" key="8">
    <source>
        <dbReference type="HAMAP-Rule" id="MF_01543"/>
    </source>
</evidence>
<dbReference type="RefSeq" id="WP_095606086.1">
    <property type="nucleotide sequence ID" value="NZ_NSKE01000004.1"/>
</dbReference>
<dbReference type="GO" id="GO:0004329">
    <property type="term" value="F:formate-tetrahydrofolate ligase activity"/>
    <property type="evidence" value="ECO:0007669"/>
    <property type="project" value="UniProtKB-UniRule"/>
</dbReference>
<evidence type="ECO:0000256" key="4">
    <source>
        <dbReference type="ARBA" id="ARBA00022741"/>
    </source>
</evidence>
<keyword evidence="2 8" id="KW-0554">One-carbon metabolism</keyword>
<dbReference type="GO" id="GO:0035999">
    <property type="term" value="P:tetrahydrofolate interconversion"/>
    <property type="evidence" value="ECO:0007669"/>
    <property type="project" value="UniProtKB-UniRule"/>
</dbReference>
<evidence type="ECO:0000256" key="2">
    <source>
        <dbReference type="ARBA" id="ARBA00022563"/>
    </source>
</evidence>
<dbReference type="Pfam" id="PF01268">
    <property type="entry name" value="FTHFS"/>
    <property type="match status" value="1"/>
</dbReference>
<dbReference type="Proteomes" id="UP000218831">
    <property type="component" value="Unassembled WGS sequence"/>
</dbReference>
<evidence type="ECO:0000313" key="9">
    <source>
        <dbReference type="EMBL" id="PAU94545.1"/>
    </source>
</evidence>
<dbReference type="FunFam" id="3.30.1510.10:FF:000001">
    <property type="entry name" value="Formate--tetrahydrofolate ligase"/>
    <property type="match status" value="1"/>
</dbReference>
<dbReference type="EMBL" id="NSKE01000004">
    <property type="protein sequence ID" value="PAU94545.1"/>
    <property type="molecule type" value="Genomic_DNA"/>
</dbReference>
<dbReference type="GO" id="GO:0005524">
    <property type="term" value="F:ATP binding"/>
    <property type="evidence" value="ECO:0007669"/>
    <property type="project" value="UniProtKB-UniRule"/>
</dbReference>
<comment type="similarity">
    <text evidence="7 8">Belongs to the formate--tetrahydrofolate ligase family.</text>
</comment>
<protein>
    <recommendedName>
        <fullName evidence="8">Formate--tetrahydrofolate ligase</fullName>
        <ecNumber evidence="8">6.3.4.3</ecNumber>
    </recommendedName>
    <alternativeName>
        <fullName evidence="8">Formyltetrahydrofolate synthetase</fullName>
        <shortName evidence="8">FHS</shortName>
        <shortName evidence="8">FTHFS</shortName>
    </alternativeName>
</protein>
<dbReference type="NCBIfam" id="NF010030">
    <property type="entry name" value="PRK13505.1"/>
    <property type="match status" value="1"/>
</dbReference>
<dbReference type="Gene3D" id="3.40.50.300">
    <property type="entry name" value="P-loop containing nucleotide triphosphate hydrolases"/>
    <property type="match status" value="1"/>
</dbReference>
<dbReference type="HAMAP" id="MF_01543">
    <property type="entry name" value="FTHFS"/>
    <property type="match status" value="1"/>
</dbReference>
<reference evidence="9 10" key="1">
    <citation type="submission" date="2017-08" db="EMBL/GenBank/DDBJ databases">
        <title>Aliifodinibius alkalisoli sp. nov., isolated from saline alkaline soil.</title>
        <authorList>
            <person name="Liu D."/>
            <person name="Zhang G."/>
        </authorList>
    </citation>
    <scope>NUCLEOTIDE SEQUENCE [LARGE SCALE GENOMIC DNA]</scope>
    <source>
        <strain evidence="9 10">WN023</strain>
    </source>
</reference>
<keyword evidence="3 8" id="KW-0436">Ligase</keyword>
<dbReference type="CDD" id="cd00477">
    <property type="entry name" value="FTHFS"/>
    <property type="match status" value="1"/>
</dbReference>
<dbReference type="InterPro" id="IPR027417">
    <property type="entry name" value="P-loop_NTPase"/>
</dbReference>
<dbReference type="EC" id="6.3.4.3" evidence="8"/>
<accession>A0A2A2GCG0</accession>
<organism evidence="9 10">
    <name type="scientific">Fodinibius salipaludis</name>
    <dbReference type="NCBI Taxonomy" id="2032627"/>
    <lineage>
        <taxon>Bacteria</taxon>
        <taxon>Pseudomonadati</taxon>
        <taxon>Balneolota</taxon>
        <taxon>Balneolia</taxon>
        <taxon>Balneolales</taxon>
        <taxon>Balneolaceae</taxon>
        <taxon>Fodinibius</taxon>
    </lineage>
</organism>
<dbReference type="InterPro" id="IPR020628">
    <property type="entry name" value="Formate_THF_ligase_CS"/>
</dbReference>
<dbReference type="SUPFAM" id="SSF52540">
    <property type="entry name" value="P-loop containing nucleoside triphosphate hydrolases"/>
    <property type="match status" value="1"/>
</dbReference>
<dbReference type="Gene3D" id="3.30.1510.10">
    <property type="entry name" value="Domain 2, N(10)-formyltetrahydrofolate synthetase"/>
    <property type="match status" value="1"/>
</dbReference>
<proteinExistence type="inferred from homology"/>
<dbReference type="PROSITE" id="PS00721">
    <property type="entry name" value="FTHFS_1"/>
    <property type="match status" value="1"/>
</dbReference>
<name>A0A2A2GCG0_9BACT</name>
<dbReference type="InterPro" id="IPR000559">
    <property type="entry name" value="Formate_THF_ligase"/>
</dbReference>
<dbReference type="FunFam" id="3.10.410.10:FF:000001">
    <property type="entry name" value="Putative formate--tetrahydrofolate ligase"/>
    <property type="match status" value="1"/>
</dbReference>
<evidence type="ECO:0000256" key="7">
    <source>
        <dbReference type="ARBA" id="ARBA00061363"/>
    </source>
</evidence>
<gene>
    <name evidence="8" type="primary">fhs</name>
    <name evidence="9" type="ORF">CK503_07050</name>
</gene>
<comment type="pathway">
    <text evidence="1 8">One-carbon metabolism; tetrahydrofolate interconversion.</text>
</comment>
<evidence type="ECO:0000256" key="3">
    <source>
        <dbReference type="ARBA" id="ARBA00022598"/>
    </source>
</evidence>
<evidence type="ECO:0000256" key="5">
    <source>
        <dbReference type="ARBA" id="ARBA00022840"/>
    </source>
</evidence>
<feature type="binding site" evidence="8">
    <location>
        <begin position="65"/>
        <end position="72"/>
    </location>
    <ligand>
        <name>ATP</name>
        <dbReference type="ChEBI" id="CHEBI:30616"/>
    </ligand>
</feature>
<evidence type="ECO:0000313" key="10">
    <source>
        <dbReference type="Proteomes" id="UP000218831"/>
    </source>
</evidence>
<keyword evidence="5 8" id="KW-0067">ATP-binding</keyword>
<dbReference type="OrthoDB" id="9761733at2"/>